<feature type="transmembrane region" description="Helical" evidence="1">
    <location>
        <begin position="356"/>
        <end position="375"/>
    </location>
</feature>
<keyword evidence="1" id="KW-0472">Membrane</keyword>
<reference evidence="3" key="1">
    <citation type="submission" date="2018-06" db="EMBL/GenBank/DDBJ databases">
        <authorList>
            <person name="Ashton P.M."/>
            <person name="Dallman T."/>
            <person name="Nair S."/>
            <person name="De Pinna E."/>
            <person name="Peters T."/>
            <person name="Grant K."/>
        </authorList>
    </citation>
    <scope>NUCLEOTIDE SEQUENCE</scope>
    <source>
        <strain evidence="3">250711</strain>
    </source>
</reference>
<accession>A0A3V2Y5N6</accession>
<organism evidence="4">
    <name type="scientific">Salmonella newport</name>
    <dbReference type="NCBI Taxonomy" id="108619"/>
    <lineage>
        <taxon>Bacteria</taxon>
        <taxon>Pseudomonadati</taxon>
        <taxon>Pseudomonadota</taxon>
        <taxon>Gammaproteobacteria</taxon>
        <taxon>Enterobacterales</taxon>
        <taxon>Enterobacteriaceae</taxon>
        <taxon>Salmonella</taxon>
    </lineage>
</organism>
<keyword evidence="1" id="KW-1133">Transmembrane helix</keyword>
<dbReference type="Pfam" id="PF07916">
    <property type="entry name" value="TraG_N"/>
    <property type="match status" value="1"/>
</dbReference>
<feature type="transmembrane region" description="Helical" evidence="1">
    <location>
        <begin position="382"/>
        <end position="400"/>
    </location>
</feature>
<evidence type="ECO:0000313" key="4">
    <source>
        <dbReference type="EMBL" id="ECZ5437562.1"/>
    </source>
</evidence>
<comment type="caution">
    <text evidence="4">The sequence shown here is derived from an EMBL/GenBank/DDBJ whole genome shotgun (WGS) entry which is preliminary data.</text>
</comment>
<feature type="transmembrane region" description="Helical" evidence="1">
    <location>
        <begin position="7"/>
        <end position="23"/>
    </location>
</feature>
<keyword evidence="1" id="KW-0812">Transmembrane</keyword>
<dbReference type="AlphaFoldDB" id="A0A3V2Y5N6"/>
<evidence type="ECO:0000256" key="1">
    <source>
        <dbReference type="SAM" id="Phobius"/>
    </source>
</evidence>
<evidence type="ECO:0000313" key="3">
    <source>
        <dbReference type="EMBL" id="EBX1172674.1"/>
    </source>
</evidence>
<sequence>MTANSILEYILVFFGWLLNNAMWDILSSTGLYLLPLVFKGMGIWLKTREEGFDEGNKGLLSLPRLENSIYVSFLVICFCCTPMFPVDISTMKYDSSRDKQCNIQVASPQDSGYNAVLTDFQGKTANVPVWWYLVHRLSKGVTQAMIASIPCGGKIRQMRFEVQHSQIKDPILTQELQDFANSCYSRAYYKLKSTNQSLSDKTINSVGWIGSDYFLNTAGYYDTYTSQKPRAAWPYNATRDAGYANTGGGGYPTCRQWWSDGKKGLKDRVLASLPARVKREMQQQNMAGWEELALRWLVSPRNLSLSGGGETYTMGSSDNASGLLGNVTRLTSSIGLGMKQFEATPGFDALKQALPIVQALLEMMVIIVIPVLLVFSAYEPKTIVTITFAMFALFFIPFWWEIAGWLDDKLLTLLYDTKSSQGSGSSVPFADFVGSVNDGWIMNLVLGVMYLLFPMTWMGMFAWIGHSVGVVSSKMLEQGIQQSKSAGEQGGNKVKGAVTSAITKGKNIGK</sequence>
<feature type="domain" description="TraG N-terminal Proteobacteria" evidence="2">
    <location>
        <begin position="8"/>
        <end position="482"/>
    </location>
</feature>
<protein>
    <submittedName>
        <fullName evidence="4">Conjugal transfer protein TraG</fullName>
    </submittedName>
</protein>
<gene>
    <name evidence="4" type="ORF">AHQ57_10375</name>
    <name evidence="3" type="ORF">DQ066_15210</name>
</gene>
<name>A0A3V2Y5N6_SALNE</name>
<dbReference type="InterPro" id="IPR012931">
    <property type="entry name" value="TraG_N_Proteobacteria"/>
</dbReference>
<feature type="transmembrane region" description="Helical" evidence="1">
    <location>
        <begin position="440"/>
        <end position="465"/>
    </location>
</feature>
<dbReference type="RefSeq" id="WP_057518302.1">
    <property type="nucleotide sequence ID" value="NZ_MYAT01000016.1"/>
</dbReference>
<reference evidence="4" key="2">
    <citation type="submission" date="2018-07" db="EMBL/GenBank/DDBJ databases">
        <authorList>
            <consortium name="GenomeTrakr network: Whole genome sequencing for foodborne pathogen traceback"/>
        </authorList>
    </citation>
    <scope>NUCLEOTIDE SEQUENCE</scope>
    <source>
        <strain evidence="4">FDA00000095</strain>
    </source>
</reference>
<proteinExistence type="predicted"/>
<dbReference type="EMBL" id="AALGZK010000003">
    <property type="protein sequence ID" value="ECZ5437562.1"/>
    <property type="molecule type" value="Genomic_DNA"/>
</dbReference>
<dbReference type="EMBL" id="AAHKGI010000007">
    <property type="protein sequence ID" value="EBX1172674.1"/>
    <property type="molecule type" value="Genomic_DNA"/>
</dbReference>
<evidence type="ECO:0000259" key="2">
    <source>
        <dbReference type="Pfam" id="PF07916"/>
    </source>
</evidence>